<keyword evidence="2" id="KW-1185">Reference proteome</keyword>
<dbReference type="Proteomes" id="UP000469523">
    <property type="component" value="Unassembled WGS sequence"/>
</dbReference>
<accession>A0A6N7XUE3</accession>
<evidence type="ECO:0000313" key="1">
    <source>
        <dbReference type="EMBL" id="MSU01397.1"/>
    </source>
</evidence>
<comment type="caution">
    <text evidence="1">The sequence shown here is derived from an EMBL/GenBank/DDBJ whole genome shotgun (WGS) entry which is preliminary data.</text>
</comment>
<sequence>MENTFKEDFEIVKNKNISKLIKLDKMLKKINNTVCRGEVNIIDKDRNLLAQTHYEYFKIAILEDMVLLTRYNNEIEIETKDTTRIHTNNITRYRIDTTSLTLEGDLNDNTIVNILIVVKDLD</sequence>
<evidence type="ECO:0000313" key="2">
    <source>
        <dbReference type="Proteomes" id="UP000469523"/>
    </source>
</evidence>
<gene>
    <name evidence="1" type="ORF">FYJ83_07945</name>
</gene>
<reference evidence="1 2" key="1">
    <citation type="submission" date="2019-09" db="EMBL/GenBank/DDBJ databases">
        <title>In-depth cultivation of the pig gut microbiome towards novel bacterial diversity and tailored functional studies.</title>
        <authorList>
            <person name="Wylensek D."/>
            <person name="Hitch T.C.A."/>
            <person name="Clavel T."/>
        </authorList>
    </citation>
    <scope>NUCLEOTIDE SEQUENCE [LARGE SCALE GENOMIC DNA]</scope>
    <source>
        <strain evidence="1 2">WCA3-693-APC-4?</strain>
    </source>
</reference>
<protein>
    <submittedName>
        <fullName evidence="1">Uncharacterized protein</fullName>
    </submittedName>
</protein>
<dbReference type="EMBL" id="VUNQ01000014">
    <property type="protein sequence ID" value="MSU01397.1"/>
    <property type="molecule type" value="Genomic_DNA"/>
</dbReference>
<organism evidence="1 2">
    <name type="scientific">Tissierella pigra</name>
    <dbReference type="NCBI Taxonomy" id="2607614"/>
    <lineage>
        <taxon>Bacteria</taxon>
        <taxon>Bacillati</taxon>
        <taxon>Bacillota</taxon>
        <taxon>Tissierellia</taxon>
        <taxon>Tissierellales</taxon>
        <taxon>Tissierellaceae</taxon>
        <taxon>Tissierella</taxon>
    </lineage>
</organism>
<name>A0A6N7XUE3_9FIRM</name>
<proteinExistence type="predicted"/>
<dbReference type="RefSeq" id="WP_154439813.1">
    <property type="nucleotide sequence ID" value="NZ_VUNQ01000014.1"/>
</dbReference>
<dbReference type="AlphaFoldDB" id="A0A6N7XUE3"/>